<keyword evidence="1" id="KW-0732">Signal</keyword>
<gene>
    <name evidence="2" type="ORF">M8523_20855</name>
</gene>
<accession>A0AA42CLJ7</accession>
<proteinExistence type="predicted"/>
<dbReference type="RefSeq" id="WP_282586845.1">
    <property type="nucleotide sequence ID" value="NZ_JAMOIM010000015.1"/>
</dbReference>
<reference evidence="2" key="1">
    <citation type="submission" date="2022-05" db="EMBL/GenBank/DDBJ databases">
        <authorList>
            <person name="Pankratov T."/>
        </authorList>
    </citation>
    <scope>NUCLEOTIDE SEQUENCE</scope>
    <source>
        <strain evidence="2">BP6-180914</strain>
    </source>
</reference>
<sequence>MIFARRAGWLGGAASAALVLLAATAGAEQRGRPFHHGHVRRLPFNPFDDYGLAPPPYIFEEPPPSGYPPIFNFPEDEGPLVVEPTPRPDATPYPYPQGFSLDVPTPTDDGGSPRAKQAGPLNRYRDVADALARCWRPPATIAGIRWNTVTLRVSFKRDGSINGLPRIPYADPGLTPDARSSLNQSLTAALHRCTPLDLTPGLGSAIAGQIFALRFLEQDP</sequence>
<dbReference type="Gene3D" id="3.30.1150.10">
    <property type="match status" value="1"/>
</dbReference>
<evidence type="ECO:0000256" key="1">
    <source>
        <dbReference type="SAM" id="SignalP"/>
    </source>
</evidence>
<keyword evidence="3" id="KW-1185">Reference proteome</keyword>
<name>A0AA42CLJ7_9HYPH</name>
<comment type="caution">
    <text evidence="2">The sequence shown here is derived from an EMBL/GenBank/DDBJ whole genome shotgun (WGS) entry which is preliminary data.</text>
</comment>
<feature type="signal peptide" evidence="1">
    <location>
        <begin position="1"/>
        <end position="27"/>
    </location>
</feature>
<evidence type="ECO:0000313" key="3">
    <source>
        <dbReference type="Proteomes" id="UP001165667"/>
    </source>
</evidence>
<evidence type="ECO:0000313" key="2">
    <source>
        <dbReference type="EMBL" id="MCW6510471.1"/>
    </source>
</evidence>
<protein>
    <recommendedName>
        <fullName evidence="4">TonB C-terminal domain-containing protein</fullName>
    </recommendedName>
</protein>
<dbReference type="EMBL" id="JAMOIM010000015">
    <property type="protein sequence ID" value="MCW6510471.1"/>
    <property type="molecule type" value="Genomic_DNA"/>
</dbReference>
<feature type="chain" id="PRO_5041290182" description="TonB C-terminal domain-containing protein" evidence="1">
    <location>
        <begin position="28"/>
        <end position="220"/>
    </location>
</feature>
<evidence type="ECO:0008006" key="4">
    <source>
        <dbReference type="Google" id="ProtNLM"/>
    </source>
</evidence>
<organism evidence="2 3">
    <name type="scientific">Lichenifustis flavocetrariae</name>
    <dbReference type="NCBI Taxonomy" id="2949735"/>
    <lineage>
        <taxon>Bacteria</taxon>
        <taxon>Pseudomonadati</taxon>
        <taxon>Pseudomonadota</taxon>
        <taxon>Alphaproteobacteria</taxon>
        <taxon>Hyphomicrobiales</taxon>
        <taxon>Lichenihabitantaceae</taxon>
        <taxon>Lichenifustis</taxon>
    </lineage>
</organism>
<dbReference type="Proteomes" id="UP001165667">
    <property type="component" value="Unassembled WGS sequence"/>
</dbReference>
<dbReference type="AlphaFoldDB" id="A0AA42CLJ7"/>